<gene>
    <name evidence="2" type="ORF">GCM10007036_44280</name>
</gene>
<accession>A0A917MJM3</accession>
<dbReference type="EMBL" id="BMES01000003">
    <property type="protein sequence ID" value="GGH32418.1"/>
    <property type="molecule type" value="Genomic_DNA"/>
</dbReference>
<name>A0A917MJM3_9HYPH</name>
<evidence type="ECO:0000313" key="2">
    <source>
        <dbReference type="EMBL" id="GGH32418.1"/>
    </source>
</evidence>
<dbReference type="AlphaFoldDB" id="A0A917MJM3"/>
<keyword evidence="1" id="KW-0812">Transmembrane</keyword>
<feature type="transmembrane region" description="Helical" evidence="1">
    <location>
        <begin position="51"/>
        <end position="71"/>
    </location>
</feature>
<sequence>MSGRAAAPRRSGLTGWVRDLARGRARLLIAATIGAALCFALPGSLRWSTRLLLAWDAGTLLYIALISAMMMRSEVGDIRSRAKLFDENRFTILIMILLATVSSFGAIVAELVNGRSGGALPPGPMALAGVTVLLSWTFTHMVFAVHYAHEYYQCVDQSERGGLQFPNEPEPDYGDFLYFSFVIGCAAQTADVGVTSGAMRRNVLVHGVVAFLFNTAVLALSVNIAAGLIGSGGS</sequence>
<dbReference type="Proteomes" id="UP000603912">
    <property type="component" value="Unassembled WGS sequence"/>
</dbReference>
<dbReference type="InterPro" id="IPR009781">
    <property type="entry name" value="DUF1345"/>
</dbReference>
<dbReference type="RefSeq" id="WP_188519983.1">
    <property type="nucleotide sequence ID" value="NZ_BMES01000003.1"/>
</dbReference>
<proteinExistence type="predicted"/>
<protein>
    <submittedName>
        <fullName evidence="2">Membrane protein</fullName>
    </submittedName>
</protein>
<keyword evidence="1" id="KW-1133">Transmembrane helix</keyword>
<keyword evidence="3" id="KW-1185">Reference proteome</keyword>
<evidence type="ECO:0000313" key="3">
    <source>
        <dbReference type="Proteomes" id="UP000603912"/>
    </source>
</evidence>
<reference evidence="2" key="2">
    <citation type="submission" date="2020-09" db="EMBL/GenBank/DDBJ databases">
        <authorList>
            <person name="Sun Q."/>
            <person name="Zhou Y."/>
        </authorList>
    </citation>
    <scope>NUCLEOTIDE SEQUENCE</scope>
    <source>
        <strain evidence="2">CGMCC 1.12214</strain>
    </source>
</reference>
<dbReference type="Pfam" id="PF07077">
    <property type="entry name" value="DUF1345"/>
    <property type="match status" value="1"/>
</dbReference>
<keyword evidence="1" id="KW-0472">Membrane</keyword>
<feature type="transmembrane region" description="Helical" evidence="1">
    <location>
        <begin position="124"/>
        <end position="143"/>
    </location>
</feature>
<reference evidence="2" key="1">
    <citation type="journal article" date="2014" name="Int. J. Syst. Evol. Microbiol.">
        <title>Complete genome sequence of Corynebacterium casei LMG S-19264T (=DSM 44701T), isolated from a smear-ripened cheese.</title>
        <authorList>
            <consortium name="US DOE Joint Genome Institute (JGI-PGF)"/>
            <person name="Walter F."/>
            <person name="Albersmeier A."/>
            <person name="Kalinowski J."/>
            <person name="Ruckert C."/>
        </authorList>
    </citation>
    <scope>NUCLEOTIDE SEQUENCE</scope>
    <source>
        <strain evidence="2">CGMCC 1.12214</strain>
    </source>
</reference>
<feature type="transmembrane region" description="Helical" evidence="1">
    <location>
        <begin position="203"/>
        <end position="229"/>
    </location>
</feature>
<evidence type="ECO:0000256" key="1">
    <source>
        <dbReference type="SAM" id="Phobius"/>
    </source>
</evidence>
<feature type="transmembrane region" description="Helical" evidence="1">
    <location>
        <begin position="92"/>
        <end position="112"/>
    </location>
</feature>
<comment type="caution">
    <text evidence="2">The sequence shown here is derived from an EMBL/GenBank/DDBJ whole genome shotgun (WGS) entry which is preliminary data.</text>
</comment>
<feature type="transmembrane region" description="Helical" evidence="1">
    <location>
        <begin position="27"/>
        <end position="45"/>
    </location>
</feature>
<organism evidence="2 3">
    <name type="scientific">Alsobacter metallidurans</name>
    <dbReference type="NCBI Taxonomy" id="340221"/>
    <lineage>
        <taxon>Bacteria</taxon>
        <taxon>Pseudomonadati</taxon>
        <taxon>Pseudomonadota</taxon>
        <taxon>Alphaproteobacteria</taxon>
        <taxon>Hyphomicrobiales</taxon>
        <taxon>Alsobacteraceae</taxon>
        <taxon>Alsobacter</taxon>
    </lineage>
</organism>